<feature type="transmembrane region" description="Helical" evidence="1">
    <location>
        <begin position="603"/>
        <end position="626"/>
    </location>
</feature>
<evidence type="ECO:0000313" key="3">
    <source>
        <dbReference type="Proteomes" id="UP000600139"/>
    </source>
</evidence>
<protein>
    <submittedName>
        <fullName evidence="2">Uncharacterized protein</fullName>
    </submittedName>
</protein>
<evidence type="ECO:0000256" key="1">
    <source>
        <dbReference type="SAM" id="Phobius"/>
    </source>
</evidence>
<feature type="transmembrane region" description="Helical" evidence="1">
    <location>
        <begin position="63"/>
        <end position="81"/>
    </location>
</feature>
<comment type="caution">
    <text evidence="2">The sequence shown here is derived from an EMBL/GenBank/DDBJ whole genome shotgun (WGS) entry which is preliminary data.</text>
</comment>
<keyword evidence="3" id="KW-1185">Reference proteome</keyword>
<gene>
    <name evidence="2" type="ORF">JIN84_07860</name>
</gene>
<feature type="transmembrane region" description="Helical" evidence="1">
    <location>
        <begin position="517"/>
        <end position="538"/>
    </location>
</feature>
<dbReference type="AlphaFoldDB" id="A0A934VAV7"/>
<feature type="transmembrane region" description="Helical" evidence="1">
    <location>
        <begin position="433"/>
        <end position="455"/>
    </location>
</feature>
<dbReference type="EMBL" id="JAENIK010000009">
    <property type="protein sequence ID" value="MBK1815525.1"/>
    <property type="molecule type" value="Genomic_DNA"/>
</dbReference>
<reference evidence="2" key="1">
    <citation type="submission" date="2021-01" db="EMBL/GenBank/DDBJ databases">
        <title>Modified the classification status of verrucomicrobia.</title>
        <authorList>
            <person name="Feng X."/>
        </authorList>
    </citation>
    <scope>NUCLEOTIDE SEQUENCE</scope>
    <source>
        <strain evidence="2">JCM 18052</strain>
    </source>
</reference>
<sequence>MEAPRHDPLIEAAIRTTPGEEERRQAGAAYLQMLRENRTGGESEIIGRWGPGNEKRPAVRAKAILVAAFMVLIGWAAFFDYPDIYEVLTGRDVFSRYASGAAAMEKRLVVSAKMDADQKLLLFGDLSKKDQISRKEALYLSDPDNPAYLSEYALACLAQDKPLPPDFLETAGRIDPDNAWFVYLAAAAELKGFGWRERKAGWGHWNEGWSVSTEAASWLIRDRKRLDRAMVILRSARHQSAYQTYFSEMLGKRLAILPQRNPRERADSLEYLNSVNFAAGHIRLIADAIAARAWLAGVEKNEGNLLAAGQDAERLIENSMGVESGALIDEIVNRHCILQMAENVGPACEQLGLADSAAKWRRIKDRLSAWDGARAGGKLVVDGVALPVEMKTGIIGEHASLTVLHEWVAEQPALKDDDIAPRRLLDHEYVSHIGFYMALGGLGVVGIMLSLYRFFTPKVTRGLALRMAVQMTRVDWLWTLGLGIFLPFVVVIIINRLTPLGGRDLGIVGNLGLLPMAHFFALLVLWLIVPVWAVHWRLGTRLRIFGFGNWNTWVTGFAVACAAASLFVIKWAVVTGTVPELWTRELDYPHFIIAGRTASEAPLWIAAGLLIVPVLWLLYGTGAALLSATRRTLYRATAARVLIPVYASAMALCLVAAPFYKMMENHWFLRDGMNRFDPQMPSWSRYEYRVATQVRKELREVMGNEGSIPRTQNQLPRER</sequence>
<name>A0A934VAV7_9BACT</name>
<feature type="transmembrane region" description="Helical" evidence="1">
    <location>
        <begin position="550"/>
        <end position="573"/>
    </location>
</feature>
<dbReference type="Proteomes" id="UP000600139">
    <property type="component" value="Unassembled WGS sequence"/>
</dbReference>
<proteinExistence type="predicted"/>
<organism evidence="2 3">
    <name type="scientific">Luteolibacter yonseiensis</name>
    <dbReference type="NCBI Taxonomy" id="1144680"/>
    <lineage>
        <taxon>Bacteria</taxon>
        <taxon>Pseudomonadati</taxon>
        <taxon>Verrucomicrobiota</taxon>
        <taxon>Verrucomicrobiia</taxon>
        <taxon>Verrucomicrobiales</taxon>
        <taxon>Verrucomicrobiaceae</taxon>
        <taxon>Luteolibacter</taxon>
    </lineage>
</organism>
<accession>A0A934VAV7</accession>
<keyword evidence="1" id="KW-0472">Membrane</keyword>
<keyword evidence="1" id="KW-0812">Transmembrane</keyword>
<feature type="transmembrane region" description="Helical" evidence="1">
    <location>
        <begin position="638"/>
        <end position="660"/>
    </location>
</feature>
<evidence type="ECO:0000313" key="2">
    <source>
        <dbReference type="EMBL" id="MBK1815525.1"/>
    </source>
</evidence>
<dbReference type="RefSeq" id="WP_200350489.1">
    <property type="nucleotide sequence ID" value="NZ_BAABHZ010000008.1"/>
</dbReference>
<feature type="transmembrane region" description="Helical" evidence="1">
    <location>
        <begin position="476"/>
        <end position="497"/>
    </location>
</feature>
<keyword evidence="1" id="KW-1133">Transmembrane helix</keyword>